<dbReference type="SUPFAM" id="SSF52540">
    <property type="entry name" value="P-loop containing nucleoside triphosphate hydrolases"/>
    <property type="match status" value="1"/>
</dbReference>
<evidence type="ECO:0000256" key="2">
    <source>
        <dbReference type="ARBA" id="ARBA00022448"/>
    </source>
</evidence>
<dbReference type="InterPro" id="IPR003439">
    <property type="entry name" value="ABC_transporter-like_ATP-bd"/>
</dbReference>
<proteinExistence type="inferred from homology"/>
<keyword evidence="4 7" id="KW-0067">ATP-binding</keyword>
<feature type="compositionally biased region" description="Low complexity" evidence="5">
    <location>
        <begin position="374"/>
        <end position="431"/>
    </location>
</feature>
<protein>
    <submittedName>
        <fullName evidence="7">Dipeptide/oligopeptide/nickel ABC transporter ATP-binding protein</fullName>
    </submittedName>
</protein>
<dbReference type="GO" id="GO:0015833">
    <property type="term" value="P:peptide transport"/>
    <property type="evidence" value="ECO:0007669"/>
    <property type="project" value="InterPro"/>
</dbReference>
<feature type="region of interest" description="Disordered" evidence="5">
    <location>
        <begin position="456"/>
        <end position="584"/>
    </location>
</feature>
<reference evidence="8" key="1">
    <citation type="submission" date="2016-07" db="EMBL/GenBank/DDBJ databases">
        <title>Frankia sp. NRRL B-16219 Genome sequencing.</title>
        <authorList>
            <person name="Ghodhbane-Gtari F."/>
            <person name="Swanson E."/>
            <person name="Gueddou A."/>
            <person name="Louati M."/>
            <person name="Nouioui I."/>
            <person name="Hezbri K."/>
            <person name="Abebe-Akele F."/>
            <person name="Simpson S."/>
            <person name="Morris K."/>
            <person name="Thomas K."/>
            <person name="Gtari M."/>
            <person name="Tisa L.S."/>
        </authorList>
    </citation>
    <scope>NUCLEOTIDE SEQUENCE [LARGE SCALE GENOMIC DNA]</scope>
    <source>
        <strain evidence="8">NRRL B-16219</strain>
    </source>
</reference>
<dbReference type="PROSITE" id="PS50893">
    <property type="entry name" value="ABC_TRANSPORTER_2"/>
    <property type="match status" value="1"/>
</dbReference>
<dbReference type="FunFam" id="3.40.50.300:FF:000016">
    <property type="entry name" value="Oligopeptide ABC transporter ATP-binding component"/>
    <property type="match status" value="1"/>
</dbReference>
<comment type="similarity">
    <text evidence="1">Belongs to the ABC transporter superfamily.</text>
</comment>
<dbReference type="InterPro" id="IPR017871">
    <property type="entry name" value="ABC_transporter-like_CS"/>
</dbReference>
<feature type="region of interest" description="Disordered" evidence="5">
    <location>
        <begin position="350"/>
        <end position="435"/>
    </location>
</feature>
<feature type="compositionally biased region" description="Low complexity" evidence="5">
    <location>
        <begin position="350"/>
        <end position="363"/>
    </location>
</feature>
<dbReference type="EMBL" id="MAXA01000202">
    <property type="protein sequence ID" value="OHV28965.1"/>
    <property type="molecule type" value="Genomic_DNA"/>
</dbReference>
<evidence type="ECO:0000259" key="6">
    <source>
        <dbReference type="PROSITE" id="PS50893"/>
    </source>
</evidence>
<accession>A0A1S1Q6Z8</accession>
<dbReference type="InterPro" id="IPR013563">
    <property type="entry name" value="Oligopep_ABC_C"/>
</dbReference>
<dbReference type="NCBIfam" id="TIGR01727">
    <property type="entry name" value="oligo_HPY"/>
    <property type="match status" value="1"/>
</dbReference>
<dbReference type="GO" id="GO:0005524">
    <property type="term" value="F:ATP binding"/>
    <property type="evidence" value="ECO:0007669"/>
    <property type="project" value="UniProtKB-KW"/>
</dbReference>
<name>A0A1S1Q6Z8_9ACTN</name>
<organism evidence="7 8">
    <name type="scientific">Parafrankia soli</name>
    <dbReference type="NCBI Taxonomy" id="2599596"/>
    <lineage>
        <taxon>Bacteria</taxon>
        <taxon>Bacillati</taxon>
        <taxon>Actinomycetota</taxon>
        <taxon>Actinomycetes</taxon>
        <taxon>Frankiales</taxon>
        <taxon>Frankiaceae</taxon>
        <taxon>Parafrankia</taxon>
    </lineage>
</organism>
<dbReference type="InterPro" id="IPR003593">
    <property type="entry name" value="AAA+_ATPase"/>
</dbReference>
<keyword evidence="2" id="KW-0813">Transport</keyword>
<comment type="caution">
    <text evidence="7">The sequence shown here is derived from an EMBL/GenBank/DDBJ whole genome shotgun (WGS) entry which is preliminary data.</text>
</comment>
<dbReference type="SMART" id="SM00382">
    <property type="entry name" value="AAA"/>
    <property type="match status" value="1"/>
</dbReference>
<dbReference type="Proteomes" id="UP000179769">
    <property type="component" value="Unassembled WGS sequence"/>
</dbReference>
<dbReference type="InterPro" id="IPR050319">
    <property type="entry name" value="ABC_transp_ATP-bind"/>
</dbReference>
<evidence type="ECO:0000313" key="8">
    <source>
        <dbReference type="Proteomes" id="UP000179769"/>
    </source>
</evidence>
<feature type="compositionally biased region" description="Low complexity" evidence="5">
    <location>
        <begin position="489"/>
        <end position="554"/>
    </location>
</feature>
<dbReference type="PROSITE" id="PS00211">
    <property type="entry name" value="ABC_TRANSPORTER_1"/>
    <property type="match status" value="1"/>
</dbReference>
<evidence type="ECO:0000256" key="5">
    <source>
        <dbReference type="SAM" id="MobiDB-lite"/>
    </source>
</evidence>
<dbReference type="GO" id="GO:0055085">
    <property type="term" value="P:transmembrane transport"/>
    <property type="evidence" value="ECO:0007669"/>
    <property type="project" value="UniProtKB-ARBA"/>
</dbReference>
<feature type="domain" description="ABC transporter" evidence="6">
    <location>
        <begin position="16"/>
        <end position="259"/>
    </location>
</feature>
<evidence type="ECO:0000313" key="7">
    <source>
        <dbReference type="EMBL" id="OHV28965.1"/>
    </source>
</evidence>
<evidence type="ECO:0000256" key="3">
    <source>
        <dbReference type="ARBA" id="ARBA00022741"/>
    </source>
</evidence>
<dbReference type="OrthoDB" id="8481147at2"/>
<dbReference type="InterPro" id="IPR027417">
    <property type="entry name" value="P-loop_NTPase"/>
</dbReference>
<dbReference type="GO" id="GO:0016887">
    <property type="term" value="F:ATP hydrolysis activity"/>
    <property type="evidence" value="ECO:0007669"/>
    <property type="project" value="InterPro"/>
</dbReference>
<gene>
    <name evidence="7" type="ORF">BBK14_17630</name>
</gene>
<dbReference type="Gene3D" id="3.40.50.300">
    <property type="entry name" value="P-loop containing nucleotide triphosphate hydrolases"/>
    <property type="match status" value="1"/>
</dbReference>
<evidence type="ECO:0000256" key="1">
    <source>
        <dbReference type="ARBA" id="ARBA00005417"/>
    </source>
</evidence>
<dbReference type="Pfam" id="PF00005">
    <property type="entry name" value="ABC_tran"/>
    <property type="match status" value="1"/>
</dbReference>
<sequence>MAGSGTAHLRGEDALLSVRDLVVEYPTKGGVVQAVSKVSFDVLPGETLGIVGESGCGKSTTGRAVLRLDRLTSGQITFAGERIEGVGERRMRELRRSIQMIFQDPVASLNPRRSVKDIVVEGLAVARAPASERATVSASVLGQVGLDGDRFADMLPRQLSGGQAQRVAIGRALALHPRLLICDEPVSALDVSVQAQILNLIEELKAEFDLTVVFIAHDLGVVRAVSDDVLVMYLGKVCEFGDSDLVYDQPAHPYTRALLDSVPLTDPERGFTGPALEGDLPSPLSPPTGCRFRTRCPLAEERCASEEPEIREVRPGQYVACHFPLTSPLAESAAAAAATEVATPVTATLTETTPDATEPPASELTVTTPEATKPPVTGEPPVTEPAAAKSVTAEPVATAPVAGKPAASAAAKLTPGEPATATAAEPTAVEPKVAEPKVAEPALATSVTAEPALAKAAAAPATTGDEAAAADDQAADDPPTVESAVGEQTSTATEASTTPTTDESVAAGTAAVPTPATDDPATAETATTPSGTAAPASTEPPTATATTEQATDAGDPPTVETTVSDDADGSAAGETKKTSGGTTA</sequence>
<dbReference type="PANTHER" id="PTHR43776:SF7">
    <property type="entry name" value="D,D-DIPEPTIDE TRANSPORT ATP-BINDING PROTEIN DDPF-RELATED"/>
    <property type="match status" value="1"/>
</dbReference>
<dbReference type="CDD" id="cd03257">
    <property type="entry name" value="ABC_NikE_OppD_transporters"/>
    <property type="match status" value="1"/>
</dbReference>
<dbReference type="PANTHER" id="PTHR43776">
    <property type="entry name" value="TRANSPORT ATP-BINDING PROTEIN"/>
    <property type="match status" value="1"/>
</dbReference>
<keyword evidence="3" id="KW-0547">Nucleotide-binding</keyword>
<keyword evidence="8" id="KW-1185">Reference proteome</keyword>
<feature type="compositionally biased region" description="Low complexity" evidence="5">
    <location>
        <begin position="456"/>
        <end position="480"/>
    </location>
</feature>
<dbReference type="AlphaFoldDB" id="A0A1S1Q6Z8"/>
<dbReference type="Pfam" id="PF08352">
    <property type="entry name" value="oligo_HPY"/>
    <property type="match status" value="1"/>
</dbReference>
<evidence type="ECO:0000256" key="4">
    <source>
        <dbReference type="ARBA" id="ARBA00022840"/>
    </source>
</evidence>